<dbReference type="AlphaFoldDB" id="A0A813KGE2"/>
<reference evidence="3" key="1">
    <citation type="submission" date="2021-02" db="EMBL/GenBank/DDBJ databases">
        <authorList>
            <person name="Dougan E. K."/>
            <person name="Rhodes N."/>
            <person name="Thang M."/>
            <person name="Chan C."/>
        </authorList>
    </citation>
    <scope>NUCLEOTIDE SEQUENCE</scope>
</reference>
<proteinExistence type="predicted"/>
<keyword evidence="2" id="KW-0472">Membrane</keyword>
<keyword evidence="2" id="KW-0812">Transmembrane</keyword>
<organism evidence="3 4">
    <name type="scientific">Polarella glacialis</name>
    <name type="common">Dinoflagellate</name>
    <dbReference type="NCBI Taxonomy" id="89957"/>
    <lineage>
        <taxon>Eukaryota</taxon>
        <taxon>Sar</taxon>
        <taxon>Alveolata</taxon>
        <taxon>Dinophyceae</taxon>
        <taxon>Suessiales</taxon>
        <taxon>Suessiaceae</taxon>
        <taxon>Polarella</taxon>
    </lineage>
</organism>
<accession>A0A813KGE2</accession>
<keyword evidence="2" id="KW-1133">Transmembrane helix</keyword>
<dbReference type="EMBL" id="CAJNNW010031198">
    <property type="protein sequence ID" value="CAE8706407.1"/>
    <property type="molecule type" value="Genomic_DNA"/>
</dbReference>
<protein>
    <submittedName>
        <fullName evidence="3">Uncharacterized protein</fullName>
    </submittedName>
</protein>
<evidence type="ECO:0000256" key="2">
    <source>
        <dbReference type="SAM" id="Phobius"/>
    </source>
</evidence>
<evidence type="ECO:0000256" key="1">
    <source>
        <dbReference type="SAM" id="MobiDB-lite"/>
    </source>
</evidence>
<evidence type="ECO:0000313" key="3">
    <source>
        <dbReference type="EMBL" id="CAE8706407.1"/>
    </source>
</evidence>
<evidence type="ECO:0000313" key="4">
    <source>
        <dbReference type="Proteomes" id="UP000626109"/>
    </source>
</evidence>
<feature type="compositionally biased region" description="Low complexity" evidence="1">
    <location>
        <begin position="73"/>
        <end position="98"/>
    </location>
</feature>
<feature type="region of interest" description="Disordered" evidence="1">
    <location>
        <begin position="70"/>
        <end position="107"/>
    </location>
</feature>
<dbReference type="Proteomes" id="UP000626109">
    <property type="component" value="Unassembled WGS sequence"/>
</dbReference>
<feature type="transmembrane region" description="Helical" evidence="2">
    <location>
        <begin position="15"/>
        <end position="35"/>
    </location>
</feature>
<comment type="caution">
    <text evidence="3">The sequence shown here is derived from an EMBL/GenBank/DDBJ whole genome shotgun (WGS) entry which is preliminary data.</text>
</comment>
<gene>
    <name evidence="3" type="ORF">PGLA2088_LOCUS34161</name>
</gene>
<name>A0A813KGE2_POLGL</name>
<sequence>MRCWLLLLRLVPLTFLLYQFSLLLFAAWFAVVFVVDSGCQKRNLIGTDRIVEMASFDSIGLTNCVAGKRLRQQHPQQQPQQQPRQQQQQQPRQQLQRQHQQHHHTHENLRCRLFLKVSSKKILSYSK</sequence>